<dbReference type="InterPro" id="IPR017441">
    <property type="entry name" value="Protein_kinase_ATP_BS"/>
</dbReference>
<feature type="compositionally biased region" description="Low complexity" evidence="8">
    <location>
        <begin position="262"/>
        <end position="279"/>
    </location>
</feature>
<feature type="domain" description="Protein kinase" evidence="10">
    <location>
        <begin position="11"/>
        <end position="264"/>
    </location>
</feature>
<proteinExistence type="predicted"/>
<name>A0ABU1PTG7_9PSEU</name>
<evidence type="ECO:0000256" key="7">
    <source>
        <dbReference type="PROSITE-ProRule" id="PRU10141"/>
    </source>
</evidence>
<sequence length="487" mass="50237">MDEGRLVAGRYRLRTRLGSGAMGVVWQAFDERLGRVVALKQLIVPEGTGSAEAVARAAREGRIAARVQHPNAVTVHDVVEDGGRPVLVMEYVPARTLAEVGVLPPDAAARIGAQVASALAAAHAAGVVHRDVKPGNVLITSDGTAKISDFGIARAVGDVAVTRTGLLAGTPAYLSPEVARGAEPGPASDVFALGATLYAAVEGRPPFGEGGNTIALLHTVAAGRFDPPRNAGPLTGALMEALRTDPTTRPDMARFADLLRSPASPATPASSSSPASSAPPAVPTPPATRLDLPVPPVGPSRRRPVLIGVTALVVVGGVVLAVLLAARNDDAAAGGAPTSSGTTTSTTTSETEGEVTADRLQQTVADYYALLPDDTDGAWAMLGPGMREQGREKYDEAWEAVRDLAVTTPPEATGPDHVTVGLRYTGEDDERIAETRGLMLAEVDGTLLIVAEEVLSSERVEEGGGDDEGEGGRRGKDKEEKGRKGEG</sequence>
<feature type="region of interest" description="Disordered" evidence="8">
    <location>
        <begin position="262"/>
        <end position="296"/>
    </location>
</feature>
<evidence type="ECO:0000256" key="8">
    <source>
        <dbReference type="SAM" id="MobiDB-lite"/>
    </source>
</evidence>
<comment type="caution">
    <text evidence="11">The sequence shown here is derived from an EMBL/GenBank/DDBJ whole genome shotgun (WGS) entry which is preliminary data.</text>
</comment>
<evidence type="ECO:0000256" key="9">
    <source>
        <dbReference type="SAM" id="Phobius"/>
    </source>
</evidence>
<dbReference type="Pfam" id="PF00069">
    <property type="entry name" value="Pkinase"/>
    <property type="match status" value="1"/>
</dbReference>
<keyword evidence="9" id="KW-1133">Transmembrane helix</keyword>
<dbReference type="Proteomes" id="UP001268819">
    <property type="component" value="Unassembled WGS sequence"/>
</dbReference>
<dbReference type="EC" id="2.7.11.1" evidence="1"/>
<evidence type="ECO:0000256" key="5">
    <source>
        <dbReference type="ARBA" id="ARBA00022777"/>
    </source>
</evidence>
<keyword evidence="12" id="KW-1185">Reference proteome</keyword>
<keyword evidence="3" id="KW-0808">Transferase</keyword>
<evidence type="ECO:0000256" key="2">
    <source>
        <dbReference type="ARBA" id="ARBA00022527"/>
    </source>
</evidence>
<feature type="binding site" evidence="7">
    <location>
        <position position="40"/>
    </location>
    <ligand>
        <name>ATP</name>
        <dbReference type="ChEBI" id="CHEBI:30616"/>
    </ligand>
</feature>
<dbReference type="SUPFAM" id="SSF56112">
    <property type="entry name" value="Protein kinase-like (PK-like)"/>
    <property type="match status" value="1"/>
</dbReference>
<organism evidence="11 12">
    <name type="scientific">Saccharothrix longispora</name>
    <dbReference type="NCBI Taxonomy" id="33920"/>
    <lineage>
        <taxon>Bacteria</taxon>
        <taxon>Bacillati</taxon>
        <taxon>Actinomycetota</taxon>
        <taxon>Actinomycetes</taxon>
        <taxon>Pseudonocardiales</taxon>
        <taxon>Pseudonocardiaceae</taxon>
        <taxon>Saccharothrix</taxon>
    </lineage>
</organism>
<dbReference type="SMART" id="SM00220">
    <property type="entry name" value="S_TKc"/>
    <property type="match status" value="1"/>
</dbReference>
<dbReference type="PROSITE" id="PS00108">
    <property type="entry name" value="PROTEIN_KINASE_ST"/>
    <property type="match status" value="1"/>
</dbReference>
<evidence type="ECO:0000256" key="3">
    <source>
        <dbReference type="ARBA" id="ARBA00022679"/>
    </source>
</evidence>
<accession>A0ABU1PTG7</accession>
<dbReference type="Gene3D" id="3.30.200.20">
    <property type="entry name" value="Phosphorylase Kinase, domain 1"/>
    <property type="match status" value="1"/>
</dbReference>
<protein>
    <recommendedName>
        <fullName evidence="1">non-specific serine/threonine protein kinase</fullName>
        <ecNumber evidence="1">2.7.11.1</ecNumber>
    </recommendedName>
</protein>
<keyword evidence="6 7" id="KW-0067">ATP-binding</keyword>
<keyword evidence="2 11" id="KW-0723">Serine/threonine-protein kinase</keyword>
<evidence type="ECO:0000313" key="12">
    <source>
        <dbReference type="Proteomes" id="UP001268819"/>
    </source>
</evidence>
<dbReference type="PANTHER" id="PTHR43289">
    <property type="entry name" value="MITOGEN-ACTIVATED PROTEIN KINASE KINASE KINASE 20-RELATED"/>
    <property type="match status" value="1"/>
</dbReference>
<dbReference type="PROSITE" id="PS00107">
    <property type="entry name" value="PROTEIN_KINASE_ATP"/>
    <property type="match status" value="1"/>
</dbReference>
<evidence type="ECO:0000259" key="10">
    <source>
        <dbReference type="PROSITE" id="PS50011"/>
    </source>
</evidence>
<dbReference type="InterPro" id="IPR011009">
    <property type="entry name" value="Kinase-like_dom_sf"/>
</dbReference>
<dbReference type="RefSeq" id="WP_310306925.1">
    <property type="nucleotide sequence ID" value="NZ_BAAAXB010000001.1"/>
</dbReference>
<dbReference type="PROSITE" id="PS50011">
    <property type="entry name" value="PROTEIN_KINASE_DOM"/>
    <property type="match status" value="1"/>
</dbReference>
<dbReference type="CDD" id="cd14014">
    <property type="entry name" value="STKc_PknB_like"/>
    <property type="match status" value="1"/>
</dbReference>
<feature type="compositionally biased region" description="Low complexity" evidence="8">
    <location>
        <begin position="331"/>
        <end position="350"/>
    </location>
</feature>
<feature type="region of interest" description="Disordered" evidence="8">
    <location>
        <begin position="455"/>
        <end position="487"/>
    </location>
</feature>
<dbReference type="InterPro" id="IPR000719">
    <property type="entry name" value="Prot_kinase_dom"/>
</dbReference>
<evidence type="ECO:0000256" key="1">
    <source>
        <dbReference type="ARBA" id="ARBA00012513"/>
    </source>
</evidence>
<keyword evidence="5 11" id="KW-0418">Kinase</keyword>
<evidence type="ECO:0000256" key="4">
    <source>
        <dbReference type="ARBA" id="ARBA00022741"/>
    </source>
</evidence>
<reference evidence="11 12" key="1">
    <citation type="submission" date="2023-07" db="EMBL/GenBank/DDBJ databases">
        <title>Sequencing the genomes of 1000 actinobacteria strains.</title>
        <authorList>
            <person name="Klenk H.-P."/>
        </authorList>
    </citation>
    <scope>NUCLEOTIDE SEQUENCE [LARGE SCALE GENOMIC DNA]</scope>
    <source>
        <strain evidence="11 12">DSM 43749</strain>
    </source>
</reference>
<dbReference type="Gene3D" id="1.10.510.10">
    <property type="entry name" value="Transferase(Phosphotransferase) domain 1"/>
    <property type="match status" value="1"/>
</dbReference>
<evidence type="ECO:0000313" key="11">
    <source>
        <dbReference type="EMBL" id="MDR6593943.1"/>
    </source>
</evidence>
<gene>
    <name evidence="11" type="ORF">J2S66_002327</name>
</gene>
<dbReference type="PANTHER" id="PTHR43289:SF6">
    <property type="entry name" value="SERINE_THREONINE-PROTEIN KINASE NEKL-3"/>
    <property type="match status" value="1"/>
</dbReference>
<keyword evidence="9" id="KW-0812">Transmembrane</keyword>
<feature type="compositionally biased region" description="Basic and acidic residues" evidence="8">
    <location>
        <begin position="470"/>
        <end position="487"/>
    </location>
</feature>
<evidence type="ECO:0000256" key="6">
    <source>
        <dbReference type="ARBA" id="ARBA00022840"/>
    </source>
</evidence>
<feature type="region of interest" description="Disordered" evidence="8">
    <location>
        <begin position="331"/>
        <end position="355"/>
    </location>
</feature>
<keyword evidence="4 7" id="KW-0547">Nucleotide-binding</keyword>
<dbReference type="GO" id="GO:0004674">
    <property type="term" value="F:protein serine/threonine kinase activity"/>
    <property type="evidence" value="ECO:0007669"/>
    <property type="project" value="UniProtKB-KW"/>
</dbReference>
<feature type="transmembrane region" description="Helical" evidence="9">
    <location>
        <begin position="305"/>
        <end position="326"/>
    </location>
</feature>
<dbReference type="InterPro" id="IPR008271">
    <property type="entry name" value="Ser/Thr_kinase_AS"/>
</dbReference>
<keyword evidence="9" id="KW-0472">Membrane</keyword>
<dbReference type="EMBL" id="JAVDSG010000001">
    <property type="protein sequence ID" value="MDR6593943.1"/>
    <property type="molecule type" value="Genomic_DNA"/>
</dbReference>